<comment type="function">
    <text evidence="5">Methylates the class 1 translation termination release factors RF1/PrfA and RF2/PrfB on the glutamine residue of the universally conserved GGQ motif.</text>
</comment>
<dbReference type="InterPro" id="IPR050320">
    <property type="entry name" value="N5-glutamine_MTase"/>
</dbReference>
<feature type="binding site" evidence="5">
    <location>
        <position position="168"/>
    </location>
    <ligand>
        <name>S-adenosyl-L-methionine</name>
        <dbReference type="ChEBI" id="CHEBI:59789"/>
    </ligand>
</feature>
<feature type="binding site" evidence="5">
    <location>
        <position position="140"/>
    </location>
    <ligand>
        <name>S-adenosyl-L-methionine</name>
        <dbReference type="ChEBI" id="CHEBI:59789"/>
    </ligand>
</feature>
<evidence type="ECO:0000259" key="7">
    <source>
        <dbReference type="Pfam" id="PF17827"/>
    </source>
</evidence>
<dbReference type="OrthoDB" id="9800643at2"/>
<comment type="catalytic activity">
    <reaction evidence="4 5">
        <text>L-glutaminyl-[peptide chain release factor] + S-adenosyl-L-methionine = N(5)-methyl-L-glutaminyl-[peptide chain release factor] + S-adenosyl-L-homocysteine + H(+)</text>
        <dbReference type="Rhea" id="RHEA:42896"/>
        <dbReference type="Rhea" id="RHEA-COMP:10271"/>
        <dbReference type="Rhea" id="RHEA-COMP:10272"/>
        <dbReference type="ChEBI" id="CHEBI:15378"/>
        <dbReference type="ChEBI" id="CHEBI:30011"/>
        <dbReference type="ChEBI" id="CHEBI:57856"/>
        <dbReference type="ChEBI" id="CHEBI:59789"/>
        <dbReference type="ChEBI" id="CHEBI:61891"/>
        <dbReference type="EC" id="2.1.1.297"/>
    </reaction>
</comment>
<dbReference type="EMBL" id="LR217725">
    <property type="protein sequence ID" value="VFP87063.1"/>
    <property type="molecule type" value="Genomic_DNA"/>
</dbReference>
<dbReference type="Proteomes" id="UP000294462">
    <property type="component" value="Chromosome"/>
</dbReference>
<dbReference type="HAMAP" id="MF_02126">
    <property type="entry name" value="RF_methyltr_PrmC"/>
    <property type="match status" value="1"/>
</dbReference>
<dbReference type="NCBIfam" id="TIGR00536">
    <property type="entry name" value="hemK_fam"/>
    <property type="match status" value="1"/>
</dbReference>
<dbReference type="InterPro" id="IPR004556">
    <property type="entry name" value="HemK-like"/>
</dbReference>
<accession>A0A451DK88</accession>
<dbReference type="SUPFAM" id="SSF53335">
    <property type="entry name" value="S-adenosyl-L-methionine-dependent methyltransferases"/>
    <property type="match status" value="1"/>
</dbReference>
<dbReference type="PANTHER" id="PTHR18895">
    <property type="entry name" value="HEMK METHYLTRANSFERASE"/>
    <property type="match status" value="1"/>
</dbReference>
<dbReference type="EC" id="2.1.1.297" evidence="5"/>
<feature type="binding site" evidence="5">
    <location>
        <begin position="183"/>
        <end position="186"/>
    </location>
    <ligand>
        <name>substrate</name>
    </ligand>
</feature>
<dbReference type="InterPro" id="IPR029063">
    <property type="entry name" value="SAM-dependent_MTases_sf"/>
</dbReference>
<feature type="domain" description="Methyltransferase" evidence="6">
    <location>
        <begin position="109"/>
        <end position="254"/>
    </location>
</feature>
<feature type="binding site" evidence="5">
    <location>
        <position position="183"/>
    </location>
    <ligand>
        <name>S-adenosyl-L-methionine</name>
        <dbReference type="ChEBI" id="CHEBI:59789"/>
    </ligand>
</feature>
<dbReference type="KEGG" id="ehd:ERCIPSTX3056_407"/>
<evidence type="ECO:0000256" key="5">
    <source>
        <dbReference type="HAMAP-Rule" id="MF_02126"/>
    </source>
</evidence>
<organism evidence="8 9">
    <name type="scientific">Candidatus Erwinia haradaeae</name>
    <dbReference type="NCBI Taxonomy" id="1922217"/>
    <lineage>
        <taxon>Bacteria</taxon>
        <taxon>Pseudomonadati</taxon>
        <taxon>Pseudomonadota</taxon>
        <taxon>Gammaproteobacteria</taxon>
        <taxon>Enterobacterales</taxon>
        <taxon>Erwiniaceae</taxon>
        <taxon>Erwinia</taxon>
    </lineage>
</organism>
<dbReference type="CDD" id="cd02440">
    <property type="entry name" value="AdoMet_MTases"/>
    <property type="match status" value="1"/>
</dbReference>
<dbReference type="AlphaFoldDB" id="A0A451DK88"/>
<reference evidence="8 9" key="1">
    <citation type="submission" date="2019-02" db="EMBL/GenBank/DDBJ databases">
        <authorList>
            <person name="Manzano-Marin A."/>
            <person name="Manzano-Marin A."/>
        </authorList>
    </citation>
    <scope>NUCLEOTIDE SEQUENCE [LARGE SCALE GENOMIC DNA]</scope>
    <source>
        <strain evidence="8 9">ErCipseudotaxifoliae</strain>
    </source>
</reference>
<keyword evidence="1 5" id="KW-0489">Methyltransferase</keyword>
<evidence type="ECO:0000256" key="3">
    <source>
        <dbReference type="ARBA" id="ARBA00022691"/>
    </source>
</evidence>
<evidence type="ECO:0000259" key="6">
    <source>
        <dbReference type="Pfam" id="PF13847"/>
    </source>
</evidence>
<dbReference type="GO" id="GO:0003676">
    <property type="term" value="F:nucleic acid binding"/>
    <property type="evidence" value="ECO:0007669"/>
    <property type="project" value="InterPro"/>
</dbReference>
<dbReference type="Gene3D" id="1.10.8.10">
    <property type="entry name" value="DNA helicase RuvA subunit, C-terminal domain"/>
    <property type="match status" value="1"/>
</dbReference>
<dbReference type="InterPro" id="IPR025714">
    <property type="entry name" value="Methyltranfer_dom"/>
</dbReference>
<dbReference type="InterPro" id="IPR019874">
    <property type="entry name" value="RF_methyltr_PrmC"/>
</dbReference>
<proteinExistence type="inferred from homology"/>
<evidence type="ECO:0000256" key="4">
    <source>
        <dbReference type="ARBA" id="ARBA00048391"/>
    </source>
</evidence>
<dbReference type="GO" id="GO:0032259">
    <property type="term" value="P:methylation"/>
    <property type="evidence" value="ECO:0007669"/>
    <property type="project" value="UniProtKB-KW"/>
</dbReference>
<dbReference type="RefSeq" id="WP_072666299.1">
    <property type="nucleotide sequence ID" value="NZ_LR217725.1"/>
</dbReference>
<dbReference type="GO" id="GO:0102559">
    <property type="term" value="F:peptide chain release factor N(5)-glutamine methyltransferase activity"/>
    <property type="evidence" value="ECO:0007669"/>
    <property type="project" value="UniProtKB-EC"/>
</dbReference>
<dbReference type="Pfam" id="PF17827">
    <property type="entry name" value="PrmC_N"/>
    <property type="match status" value="1"/>
</dbReference>
<dbReference type="InterPro" id="IPR040758">
    <property type="entry name" value="PrmC_N"/>
</dbReference>
<sequence length="276" mass="30681">MKISNWMKIAIQRLARSENPKRDAEILLGFVTGRSRSWLIGFDDSVLSPCILTKLEQFLVRRSSGEPIAYLTKEREFWSLPLHITSDVMIPRQDSEILVEKALIHLPVKGCHILDLGSGSGAIALAIASERANCSVLGIDCMSSAVRLATYNASKLGLKNTAFILGRWFSTAGDQKFAIIVSNPPYMCGSDQHLLEGDLRFEPKHALVSGDNGLSDIKLIIAESGKHLIPGGWLLLEHGWKQASIIRNIMNKNQFREISTFQDYSGNDRVTLGRYL</sequence>
<dbReference type="PANTHER" id="PTHR18895:SF74">
    <property type="entry name" value="MTRF1L RELEASE FACTOR GLUTAMINE METHYLTRANSFERASE"/>
    <property type="match status" value="1"/>
</dbReference>
<feature type="binding site" evidence="5">
    <location>
        <begin position="117"/>
        <end position="121"/>
    </location>
    <ligand>
        <name>S-adenosyl-L-methionine</name>
        <dbReference type="ChEBI" id="CHEBI:59789"/>
    </ligand>
</feature>
<keyword evidence="2 5" id="KW-0808">Transferase</keyword>
<comment type="similarity">
    <text evidence="5">Belongs to the protein N5-glutamine methyltransferase family. PrmC subfamily.</text>
</comment>
<dbReference type="Pfam" id="PF13847">
    <property type="entry name" value="Methyltransf_31"/>
    <property type="match status" value="1"/>
</dbReference>
<dbReference type="InterPro" id="IPR002052">
    <property type="entry name" value="DNA_methylase_N6_adenine_CS"/>
</dbReference>
<evidence type="ECO:0000313" key="8">
    <source>
        <dbReference type="EMBL" id="VFP87063.1"/>
    </source>
</evidence>
<evidence type="ECO:0000256" key="2">
    <source>
        <dbReference type="ARBA" id="ARBA00022679"/>
    </source>
</evidence>
<evidence type="ECO:0000256" key="1">
    <source>
        <dbReference type="ARBA" id="ARBA00022603"/>
    </source>
</evidence>
<keyword evidence="9" id="KW-1185">Reference proteome</keyword>
<gene>
    <name evidence="5 8" type="primary">prmC</name>
    <name evidence="8" type="ORF">ERCIPSTX3056_407</name>
</gene>
<dbReference type="FunFam" id="3.40.50.150:FF:000053">
    <property type="entry name" value="Release factor glutamine methyltransferase"/>
    <property type="match status" value="1"/>
</dbReference>
<protein>
    <recommendedName>
        <fullName evidence="5">Release factor glutamine methyltransferase</fullName>
        <shortName evidence="5">RF MTase</shortName>
        <ecNumber evidence="5">2.1.1.297</ecNumber>
    </recommendedName>
    <alternativeName>
        <fullName evidence="5">N5-glutamine methyltransferase PrmC</fullName>
    </alternativeName>
    <alternativeName>
        <fullName evidence="5">Protein-(glutamine-N5) MTase PrmC</fullName>
    </alternativeName>
    <alternativeName>
        <fullName evidence="5">Protein-glutamine N-methyltransferase PrmC</fullName>
    </alternativeName>
</protein>
<dbReference type="Gene3D" id="3.40.50.150">
    <property type="entry name" value="Vaccinia Virus protein VP39"/>
    <property type="match status" value="1"/>
</dbReference>
<keyword evidence="3 5" id="KW-0949">S-adenosyl-L-methionine</keyword>
<name>A0A451DK88_9GAMM</name>
<feature type="domain" description="Release factor glutamine methyltransferase N-terminal" evidence="7">
    <location>
        <begin position="6"/>
        <end position="72"/>
    </location>
</feature>
<evidence type="ECO:0000313" key="9">
    <source>
        <dbReference type="Proteomes" id="UP000294462"/>
    </source>
</evidence>
<dbReference type="NCBIfam" id="TIGR03534">
    <property type="entry name" value="RF_mod_PrmC"/>
    <property type="match status" value="1"/>
</dbReference>
<dbReference type="PROSITE" id="PS00092">
    <property type="entry name" value="N6_MTASE"/>
    <property type="match status" value="1"/>
</dbReference>